<evidence type="ECO:0008006" key="3">
    <source>
        <dbReference type="Google" id="ProtNLM"/>
    </source>
</evidence>
<accession>K9DSS6</accession>
<dbReference type="AlphaFoldDB" id="K9DSS6"/>
<comment type="caution">
    <text evidence="1">The sequence shown here is derived from an EMBL/GenBank/DDBJ whole genome shotgun (WGS) entry which is preliminary data.</text>
</comment>
<keyword evidence="2" id="KW-1185">Reference proteome</keyword>
<evidence type="ECO:0000313" key="2">
    <source>
        <dbReference type="Proteomes" id="UP000009874"/>
    </source>
</evidence>
<dbReference type="EMBL" id="AGZI01000037">
    <property type="protein sequence ID" value="EKU81777.1"/>
    <property type="molecule type" value="Genomic_DNA"/>
</dbReference>
<sequence>MTKRHAHRAILVLESPWGLDDADANRSSVLPFVDGVAKFAGDTEVFHANFYDKKSFGQALECLCKTQYSNTIVYIAAHGSKRKIGGVDLLEALSHINVISRDYNITGVLLGACYTGSDTVTIEVCIEGGAIRWCAGYASAATWLEGTLVDCAILSAMSDLDEEDYRDPDCLTATLKDALSLFDGNFTIGHDVKKNPVALRHSMTAVIRPAGQGYRPREVSDELF</sequence>
<dbReference type="PATRIC" id="fig|883126.3.peg.2997"/>
<dbReference type="Proteomes" id="UP000009874">
    <property type="component" value="Unassembled WGS sequence"/>
</dbReference>
<proteinExistence type="predicted"/>
<organism evidence="1 2">
    <name type="scientific">Massilia timonae CCUG 45783</name>
    <dbReference type="NCBI Taxonomy" id="883126"/>
    <lineage>
        <taxon>Bacteria</taxon>
        <taxon>Pseudomonadati</taxon>
        <taxon>Pseudomonadota</taxon>
        <taxon>Betaproteobacteria</taxon>
        <taxon>Burkholderiales</taxon>
        <taxon>Oxalobacteraceae</taxon>
        <taxon>Telluria group</taxon>
        <taxon>Massilia</taxon>
    </lineage>
</organism>
<dbReference type="OrthoDB" id="8753706at2"/>
<dbReference type="eggNOG" id="ENOG502ZYNK">
    <property type="taxonomic scope" value="Bacteria"/>
</dbReference>
<protein>
    <recommendedName>
        <fullName evidence="3">CHAT domain-containing protein</fullName>
    </recommendedName>
</protein>
<evidence type="ECO:0000313" key="1">
    <source>
        <dbReference type="EMBL" id="EKU81777.1"/>
    </source>
</evidence>
<name>K9DSS6_9BURK</name>
<gene>
    <name evidence="1" type="ORF">HMPREF9710_02969</name>
</gene>
<dbReference type="HOGENOM" id="CLU_1187921_0_0_4"/>
<reference evidence="1 2" key="1">
    <citation type="submission" date="2012-09" db="EMBL/GenBank/DDBJ databases">
        <title>The Genome Sequence of Massilia timonae CCUG 45783.</title>
        <authorList>
            <consortium name="The Broad Institute Genome Sequencing Platform"/>
            <person name="Earl A."/>
            <person name="Ward D."/>
            <person name="Feldgarden M."/>
            <person name="Gevers D."/>
            <person name="Huys G."/>
            <person name="Walker B."/>
            <person name="Young S.K."/>
            <person name="Zeng Q."/>
            <person name="Gargeya S."/>
            <person name="Fitzgerald M."/>
            <person name="Haas B."/>
            <person name="Abouelleil A."/>
            <person name="Alvarado L."/>
            <person name="Arachchi H.M."/>
            <person name="Berlin A.M."/>
            <person name="Chapman S.B."/>
            <person name="Goldberg J."/>
            <person name="Griggs A."/>
            <person name="Gujja S."/>
            <person name="Hansen M."/>
            <person name="Howarth C."/>
            <person name="Imamovic A."/>
            <person name="Larimer J."/>
            <person name="McCowen C."/>
            <person name="Montmayeur A."/>
            <person name="Murphy C."/>
            <person name="Neiman D."/>
            <person name="Pearson M."/>
            <person name="Priest M."/>
            <person name="Roberts A."/>
            <person name="Saif S."/>
            <person name="Shea T."/>
            <person name="Sisk P."/>
            <person name="Sykes S."/>
            <person name="Wortman J."/>
            <person name="Nusbaum C."/>
            <person name="Birren B."/>
        </authorList>
    </citation>
    <scope>NUCLEOTIDE SEQUENCE [LARGE SCALE GENOMIC DNA]</scope>
    <source>
        <strain evidence="1 2">CCUG 45783</strain>
    </source>
</reference>